<organism evidence="1">
    <name type="scientific">uncultured bacterium</name>
    <name type="common">gcode 4</name>
    <dbReference type="NCBI Taxonomy" id="1234023"/>
    <lineage>
        <taxon>Bacteria</taxon>
        <taxon>environmental samples</taxon>
    </lineage>
</organism>
<sequence length="72" mass="8625">MFGETTWILERSRGIHHIPHEIDTGKELDAIDYFFPNRFARILDYEREFSGSFLGKELFKWIGSENETIETW</sequence>
<comment type="caution">
    <text evidence="1">The sequence shown here is derived from an EMBL/GenBank/DDBJ whole genome shotgun (WGS) entry which is preliminary data.</text>
</comment>
<proteinExistence type="predicted"/>
<protein>
    <submittedName>
        <fullName evidence="1">Uncharacterized protein</fullName>
    </submittedName>
</protein>
<dbReference type="AlphaFoldDB" id="K1YY11"/>
<reference evidence="1" key="1">
    <citation type="journal article" date="2012" name="Science">
        <title>Fermentation, hydrogen, and sulfur metabolism in multiple uncultivated bacterial phyla.</title>
        <authorList>
            <person name="Wrighton K.C."/>
            <person name="Thomas B.C."/>
            <person name="Sharon I."/>
            <person name="Miller C.S."/>
            <person name="Castelle C.J."/>
            <person name="VerBerkmoes N.C."/>
            <person name="Wilkins M.J."/>
            <person name="Hettich R.L."/>
            <person name="Lipton M.S."/>
            <person name="Williams K.H."/>
            <person name="Long P.E."/>
            <person name="Banfield J.F."/>
        </authorList>
    </citation>
    <scope>NUCLEOTIDE SEQUENCE [LARGE SCALE GENOMIC DNA]</scope>
</reference>
<accession>K1YY11</accession>
<evidence type="ECO:0000313" key="1">
    <source>
        <dbReference type="EMBL" id="EKD30289.1"/>
    </source>
</evidence>
<gene>
    <name evidence="1" type="ORF">ACD_78C00100G0007</name>
</gene>
<dbReference type="EMBL" id="AMFJ01034100">
    <property type="protein sequence ID" value="EKD30289.1"/>
    <property type="molecule type" value="Genomic_DNA"/>
</dbReference>
<name>K1YY11_9BACT</name>